<name>A0ABP8HI51_9BURK</name>
<keyword evidence="1" id="KW-0732">Signal</keyword>
<sequence>MSALIPFALSFPARPVRRVLRLAAAAALACASAAAAAQQPQSLPVRQLRAGMYLIQAEVASTEQTRELGLMFRERLAPNHGMLFIFDQPGTQCMWMRNTLIPLSVAFIGDDGAIVNIEDMAPQTENSHCAARPVRYALEMDAGWFAKRGFKAGSKLEGIPGVR</sequence>
<dbReference type="PANTHER" id="PTHR37953">
    <property type="entry name" value="UPF0127 PROTEIN MJ1496"/>
    <property type="match status" value="1"/>
</dbReference>
<proteinExistence type="predicted"/>
<dbReference type="Proteomes" id="UP001501671">
    <property type="component" value="Unassembled WGS sequence"/>
</dbReference>
<dbReference type="Gene3D" id="2.60.120.1140">
    <property type="entry name" value="Protein of unknown function DUF192"/>
    <property type="match status" value="1"/>
</dbReference>
<evidence type="ECO:0000313" key="3">
    <source>
        <dbReference type="Proteomes" id="UP001501671"/>
    </source>
</evidence>
<dbReference type="EMBL" id="BAABFO010000022">
    <property type="protein sequence ID" value="GAA4339641.1"/>
    <property type="molecule type" value="Genomic_DNA"/>
</dbReference>
<dbReference type="RefSeq" id="WP_345251473.1">
    <property type="nucleotide sequence ID" value="NZ_BAABFO010000022.1"/>
</dbReference>
<accession>A0ABP8HI51</accession>
<dbReference type="PANTHER" id="PTHR37953:SF1">
    <property type="entry name" value="UPF0127 PROTEIN MJ1496"/>
    <property type="match status" value="1"/>
</dbReference>
<feature type="chain" id="PRO_5045825276" evidence="1">
    <location>
        <begin position="38"/>
        <end position="163"/>
    </location>
</feature>
<dbReference type="Pfam" id="PF02643">
    <property type="entry name" value="DUF192"/>
    <property type="match status" value="1"/>
</dbReference>
<reference evidence="3" key="1">
    <citation type="journal article" date="2019" name="Int. J. Syst. Evol. Microbiol.">
        <title>The Global Catalogue of Microorganisms (GCM) 10K type strain sequencing project: providing services to taxonomists for standard genome sequencing and annotation.</title>
        <authorList>
            <consortium name="The Broad Institute Genomics Platform"/>
            <consortium name="The Broad Institute Genome Sequencing Center for Infectious Disease"/>
            <person name="Wu L."/>
            <person name="Ma J."/>
        </authorList>
    </citation>
    <scope>NUCLEOTIDE SEQUENCE [LARGE SCALE GENOMIC DNA]</scope>
    <source>
        <strain evidence="3">JCM 17666</strain>
    </source>
</reference>
<evidence type="ECO:0000256" key="1">
    <source>
        <dbReference type="SAM" id="SignalP"/>
    </source>
</evidence>
<protein>
    <submittedName>
        <fullName evidence="2">DUF192 domain-containing protein</fullName>
    </submittedName>
</protein>
<organism evidence="2 3">
    <name type="scientific">Pigmentiphaga soli</name>
    <dbReference type="NCBI Taxonomy" id="1007095"/>
    <lineage>
        <taxon>Bacteria</taxon>
        <taxon>Pseudomonadati</taxon>
        <taxon>Pseudomonadota</taxon>
        <taxon>Betaproteobacteria</taxon>
        <taxon>Burkholderiales</taxon>
        <taxon>Alcaligenaceae</taxon>
        <taxon>Pigmentiphaga</taxon>
    </lineage>
</organism>
<evidence type="ECO:0000313" key="2">
    <source>
        <dbReference type="EMBL" id="GAA4339641.1"/>
    </source>
</evidence>
<dbReference type="InterPro" id="IPR003795">
    <property type="entry name" value="DUF192"/>
</dbReference>
<gene>
    <name evidence="2" type="ORF">GCM10023144_38130</name>
</gene>
<comment type="caution">
    <text evidence="2">The sequence shown here is derived from an EMBL/GenBank/DDBJ whole genome shotgun (WGS) entry which is preliminary data.</text>
</comment>
<feature type="signal peptide" evidence="1">
    <location>
        <begin position="1"/>
        <end position="37"/>
    </location>
</feature>
<dbReference type="InterPro" id="IPR038695">
    <property type="entry name" value="Saro_0823-like_sf"/>
</dbReference>
<keyword evidence="3" id="KW-1185">Reference proteome</keyword>